<dbReference type="InterPro" id="IPR006115">
    <property type="entry name" value="6PGDH_NADP-bd"/>
</dbReference>
<dbReference type="PIRSF" id="PIRSF000103">
    <property type="entry name" value="HIBADH"/>
    <property type="match status" value="1"/>
</dbReference>
<organism evidence="7 8">
    <name type="scientific">Kibdelosporangium phytohabitans</name>
    <dbReference type="NCBI Taxonomy" id="860235"/>
    <lineage>
        <taxon>Bacteria</taxon>
        <taxon>Bacillati</taxon>
        <taxon>Actinomycetota</taxon>
        <taxon>Actinomycetes</taxon>
        <taxon>Pseudonocardiales</taxon>
        <taxon>Pseudonocardiaceae</taxon>
        <taxon>Kibdelosporangium</taxon>
    </lineage>
</organism>
<protein>
    <recommendedName>
        <fullName evidence="9">3-hydroxyisobutyrate dehydrogenase</fullName>
    </recommendedName>
</protein>
<dbReference type="InterPro" id="IPR036291">
    <property type="entry name" value="NAD(P)-bd_dom_sf"/>
</dbReference>
<evidence type="ECO:0000256" key="3">
    <source>
        <dbReference type="ARBA" id="ARBA00023027"/>
    </source>
</evidence>
<keyword evidence="8" id="KW-1185">Reference proteome</keyword>
<feature type="active site" evidence="4">
    <location>
        <position position="182"/>
    </location>
</feature>
<comment type="similarity">
    <text evidence="1">Belongs to the HIBADH-related family.</text>
</comment>
<dbReference type="EMBL" id="CP012752">
    <property type="protein sequence ID" value="ALG10491.1"/>
    <property type="molecule type" value="Genomic_DNA"/>
</dbReference>
<evidence type="ECO:0000313" key="7">
    <source>
        <dbReference type="EMBL" id="ALG10491.1"/>
    </source>
</evidence>
<dbReference type="SUPFAM" id="SSF48179">
    <property type="entry name" value="6-phosphogluconate dehydrogenase C-terminal domain-like"/>
    <property type="match status" value="1"/>
</dbReference>
<dbReference type="GO" id="GO:0050661">
    <property type="term" value="F:NADP binding"/>
    <property type="evidence" value="ECO:0007669"/>
    <property type="project" value="InterPro"/>
</dbReference>
<evidence type="ECO:0000313" key="8">
    <source>
        <dbReference type="Proteomes" id="UP000063699"/>
    </source>
</evidence>
<sequence>MVGATPTKLEVKVQVGVIGVGRMGLPMVARLVAAGHEVVATDIRSECRSTVEKAGARWASDASQVTRGSGVVLTVLPGSPELRELVLGSDSLVAAVDGGAVWVDLTSASFELGQECAREAGRRGVAYLDSPVGGGVPAMREGTVTLYVGGDVDVLESITPVLRAFAKTIHHLGDHGTGYLTKLLINLLWFGQATLTTEALLLAQRHGQPAHRMRDVLLGSAGDSAFVTHHLPALLAGDYLRDFGLDRCVEELESIEHSAGRAGTPHPLTSAVADVHRRALHHYGAVDGELMGPAWLEEQAGSRLRDDES</sequence>
<accession>A0A0N9I4B6</accession>
<dbReference type="InterPro" id="IPR015815">
    <property type="entry name" value="HIBADH-related"/>
</dbReference>
<keyword evidence="2" id="KW-0560">Oxidoreductase</keyword>
<evidence type="ECO:0000259" key="6">
    <source>
        <dbReference type="Pfam" id="PF14833"/>
    </source>
</evidence>
<dbReference type="SUPFAM" id="SSF51735">
    <property type="entry name" value="NAD(P)-binding Rossmann-fold domains"/>
    <property type="match status" value="1"/>
</dbReference>
<dbReference type="PANTHER" id="PTHR22981:SF7">
    <property type="entry name" value="3-HYDROXYISOBUTYRATE DEHYDROGENASE, MITOCHONDRIAL"/>
    <property type="match status" value="1"/>
</dbReference>
<keyword evidence="3" id="KW-0520">NAD</keyword>
<dbReference type="STRING" id="860235.AOZ06_29575"/>
<dbReference type="Pfam" id="PF14833">
    <property type="entry name" value="NAD_binding_11"/>
    <property type="match status" value="1"/>
</dbReference>
<dbReference type="InterPro" id="IPR013328">
    <property type="entry name" value="6PGD_dom2"/>
</dbReference>
<dbReference type="InterPro" id="IPR029154">
    <property type="entry name" value="HIBADH-like_NADP-bd"/>
</dbReference>
<dbReference type="GO" id="GO:0016616">
    <property type="term" value="F:oxidoreductase activity, acting on the CH-OH group of donors, NAD or NADP as acceptor"/>
    <property type="evidence" value="ECO:0007669"/>
    <property type="project" value="TreeGrafter"/>
</dbReference>
<gene>
    <name evidence="7" type="ORF">AOZ06_29575</name>
</gene>
<dbReference type="Gene3D" id="1.10.1040.10">
    <property type="entry name" value="N-(1-d-carboxylethyl)-l-norvaline Dehydrogenase, domain 2"/>
    <property type="match status" value="1"/>
</dbReference>
<dbReference type="Pfam" id="PF03446">
    <property type="entry name" value="NAD_binding_2"/>
    <property type="match status" value="1"/>
</dbReference>
<evidence type="ECO:0000256" key="1">
    <source>
        <dbReference type="ARBA" id="ARBA00009080"/>
    </source>
</evidence>
<dbReference type="PANTHER" id="PTHR22981">
    <property type="entry name" value="3-HYDROXYISOBUTYRATE DEHYDROGENASE-RELATED"/>
    <property type="match status" value="1"/>
</dbReference>
<evidence type="ECO:0008006" key="9">
    <source>
        <dbReference type="Google" id="ProtNLM"/>
    </source>
</evidence>
<evidence type="ECO:0000256" key="2">
    <source>
        <dbReference type="ARBA" id="ARBA00023002"/>
    </source>
</evidence>
<dbReference type="KEGG" id="kphy:AOZ06_29575"/>
<feature type="domain" description="6-phosphogluconate dehydrogenase NADP-binding" evidence="5">
    <location>
        <begin position="14"/>
        <end position="173"/>
    </location>
</feature>
<dbReference type="InterPro" id="IPR008927">
    <property type="entry name" value="6-PGluconate_DH-like_C_sf"/>
</dbReference>
<dbReference type="Proteomes" id="UP000063699">
    <property type="component" value="Chromosome"/>
</dbReference>
<dbReference type="GO" id="GO:0051287">
    <property type="term" value="F:NAD binding"/>
    <property type="evidence" value="ECO:0007669"/>
    <property type="project" value="InterPro"/>
</dbReference>
<dbReference type="AlphaFoldDB" id="A0A0N9I4B6"/>
<reference evidence="7 8" key="1">
    <citation type="submission" date="2015-07" db="EMBL/GenBank/DDBJ databases">
        <title>Genome sequencing of Kibdelosporangium phytohabitans.</title>
        <authorList>
            <person name="Qin S."/>
            <person name="Xing K."/>
        </authorList>
    </citation>
    <scope>NUCLEOTIDE SEQUENCE [LARGE SCALE GENOMIC DNA]</scope>
    <source>
        <strain evidence="7 8">KLBMP1111</strain>
    </source>
</reference>
<name>A0A0N9I4B6_9PSEU</name>
<evidence type="ECO:0000259" key="5">
    <source>
        <dbReference type="Pfam" id="PF03446"/>
    </source>
</evidence>
<dbReference type="Gene3D" id="3.40.50.720">
    <property type="entry name" value="NAD(P)-binding Rossmann-like Domain"/>
    <property type="match status" value="1"/>
</dbReference>
<evidence type="ECO:0000256" key="4">
    <source>
        <dbReference type="PIRSR" id="PIRSR000103-1"/>
    </source>
</evidence>
<feature type="domain" description="3-hydroxyisobutyrate dehydrogenase-like NAD-binding" evidence="6">
    <location>
        <begin position="176"/>
        <end position="285"/>
    </location>
</feature>
<proteinExistence type="inferred from homology"/>